<dbReference type="EMBL" id="UINC01001139">
    <property type="protein sequence ID" value="SUZ71991.1"/>
    <property type="molecule type" value="Genomic_DNA"/>
</dbReference>
<accession>A0A381PY43</accession>
<evidence type="ECO:0000259" key="9">
    <source>
        <dbReference type="PROSITE" id="PS50972"/>
    </source>
</evidence>
<dbReference type="GO" id="GO:0046656">
    <property type="term" value="P:folic acid biosynthetic process"/>
    <property type="evidence" value="ECO:0007669"/>
    <property type="project" value="UniProtKB-KW"/>
</dbReference>
<feature type="domain" description="Pterin-binding" evidence="9">
    <location>
        <begin position="16"/>
        <end position="269"/>
    </location>
</feature>
<dbReference type="PROSITE" id="PS50972">
    <property type="entry name" value="PTERIN_BINDING"/>
    <property type="match status" value="1"/>
</dbReference>
<keyword evidence="5" id="KW-0808">Transferase</keyword>
<evidence type="ECO:0000256" key="5">
    <source>
        <dbReference type="ARBA" id="ARBA00022679"/>
    </source>
</evidence>
<evidence type="ECO:0000256" key="4">
    <source>
        <dbReference type="ARBA" id="ARBA00012458"/>
    </source>
</evidence>
<dbReference type="PROSITE" id="PS00793">
    <property type="entry name" value="DHPS_2"/>
    <property type="match status" value="1"/>
</dbReference>
<dbReference type="PROSITE" id="PS00792">
    <property type="entry name" value="DHPS_1"/>
    <property type="match status" value="1"/>
</dbReference>
<dbReference type="NCBIfam" id="TIGR01496">
    <property type="entry name" value="DHPS"/>
    <property type="match status" value="1"/>
</dbReference>
<name>A0A381PY43_9ZZZZ</name>
<evidence type="ECO:0000256" key="1">
    <source>
        <dbReference type="ARBA" id="ARBA00000012"/>
    </source>
</evidence>
<evidence type="ECO:0000256" key="6">
    <source>
        <dbReference type="ARBA" id="ARBA00022723"/>
    </source>
</evidence>
<evidence type="ECO:0000256" key="3">
    <source>
        <dbReference type="ARBA" id="ARBA00004763"/>
    </source>
</evidence>
<evidence type="ECO:0000256" key="8">
    <source>
        <dbReference type="ARBA" id="ARBA00022909"/>
    </source>
</evidence>
<comment type="pathway">
    <text evidence="3">Cofactor biosynthesis; tetrahydrofolate biosynthesis; 7,8-dihydrofolate from 2-amino-4-hydroxy-6-hydroxymethyl-7,8-dihydropteridine diphosphate and 4-aminobenzoate: step 1/2.</text>
</comment>
<dbReference type="InterPro" id="IPR011005">
    <property type="entry name" value="Dihydropteroate_synth-like_sf"/>
</dbReference>
<keyword evidence="6" id="KW-0479">Metal-binding</keyword>
<dbReference type="PANTHER" id="PTHR20941">
    <property type="entry name" value="FOLATE SYNTHESIS PROTEINS"/>
    <property type="match status" value="1"/>
</dbReference>
<evidence type="ECO:0000256" key="7">
    <source>
        <dbReference type="ARBA" id="ARBA00022842"/>
    </source>
</evidence>
<comment type="cofactor">
    <cofactor evidence="2">
        <name>Mg(2+)</name>
        <dbReference type="ChEBI" id="CHEBI:18420"/>
    </cofactor>
</comment>
<evidence type="ECO:0000256" key="2">
    <source>
        <dbReference type="ARBA" id="ARBA00001946"/>
    </source>
</evidence>
<dbReference type="PANTHER" id="PTHR20941:SF1">
    <property type="entry name" value="FOLIC ACID SYNTHESIS PROTEIN FOL1"/>
    <property type="match status" value="1"/>
</dbReference>
<organism evidence="10">
    <name type="scientific">marine metagenome</name>
    <dbReference type="NCBI Taxonomy" id="408172"/>
    <lineage>
        <taxon>unclassified sequences</taxon>
        <taxon>metagenomes</taxon>
        <taxon>ecological metagenomes</taxon>
    </lineage>
</organism>
<dbReference type="InterPro" id="IPR045031">
    <property type="entry name" value="DHP_synth-like"/>
</dbReference>
<evidence type="ECO:0000313" key="10">
    <source>
        <dbReference type="EMBL" id="SUZ71991.1"/>
    </source>
</evidence>
<dbReference type="CDD" id="cd00739">
    <property type="entry name" value="DHPS"/>
    <property type="match status" value="1"/>
</dbReference>
<dbReference type="FunFam" id="3.20.20.20:FF:000006">
    <property type="entry name" value="Dihydropteroate synthase"/>
    <property type="match status" value="1"/>
</dbReference>
<keyword evidence="7" id="KW-0460">Magnesium</keyword>
<dbReference type="AlphaFoldDB" id="A0A381PY43"/>
<dbReference type="GO" id="GO:0004156">
    <property type="term" value="F:dihydropteroate synthase activity"/>
    <property type="evidence" value="ECO:0007669"/>
    <property type="project" value="UniProtKB-EC"/>
</dbReference>
<sequence>MNRQEFQSWLKHQSHTLIMGILNMTPDSFSDGGQFKSHDKAIDHALKMVEEGANIIDIGGESTRPGAEAVQLEEELSRTVPIIEAIRLKSDCLISIDTYKSKVAKAALDAGADMVNDISGLTFDHNMASLVAERNVPVIIMHIKGKPGDMQKNPNYDNLIKEVKAFFEVQIAIAKRAGIDSGNIILDPGIGFGKRLEDNFEIIRELGQISTMGYPVLLGPSRKSFIGFTLDLPIEERIEGTLASITAGVINGARIVRVHDIRATRRTLTITEKIMGIN</sequence>
<dbReference type="EC" id="2.5.1.15" evidence="4"/>
<dbReference type="InterPro" id="IPR000489">
    <property type="entry name" value="Pterin-binding_dom"/>
</dbReference>
<proteinExistence type="predicted"/>
<dbReference type="GO" id="GO:0046654">
    <property type="term" value="P:tetrahydrofolate biosynthetic process"/>
    <property type="evidence" value="ECO:0007669"/>
    <property type="project" value="TreeGrafter"/>
</dbReference>
<dbReference type="Gene3D" id="3.20.20.20">
    <property type="entry name" value="Dihydropteroate synthase-like"/>
    <property type="match status" value="1"/>
</dbReference>
<dbReference type="GO" id="GO:0046872">
    <property type="term" value="F:metal ion binding"/>
    <property type="evidence" value="ECO:0007669"/>
    <property type="project" value="UniProtKB-KW"/>
</dbReference>
<comment type="catalytic activity">
    <reaction evidence="1">
        <text>(7,8-dihydropterin-6-yl)methyl diphosphate + 4-aminobenzoate = 7,8-dihydropteroate + diphosphate</text>
        <dbReference type="Rhea" id="RHEA:19949"/>
        <dbReference type="ChEBI" id="CHEBI:17836"/>
        <dbReference type="ChEBI" id="CHEBI:17839"/>
        <dbReference type="ChEBI" id="CHEBI:33019"/>
        <dbReference type="ChEBI" id="CHEBI:72950"/>
        <dbReference type="EC" id="2.5.1.15"/>
    </reaction>
</comment>
<dbReference type="Pfam" id="PF00809">
    <property type="entry name" value="Pterin_bind"/>
    <property type="match status" value="1"/>
</dbReference>
<protein>
    <recommendedName>
        <fullName evidence="4">dihydropteroate synthase</fullName>
        <ecNumber evidence="4">2.5.1.15</ecNumber>
    </recommendedName>
</protein>
<keyword evidence="8" id="KW-0289">Folate biosynthesis</keyword>
<dbReference type="GO" id="GO:0005829">
    <property type="term" value="C:cytosol"/>
    <property type="evidence" value="ECO:0007669"/>
    <property type="project" value="TreeGrafter"/>
</dbReference>
<reference evidence="10" key="1">
    <citation type="submission" date="2018-05" db="EMBL/GenBank/DDBJ databases">
        <authorList>
            <person name="Lanie J.A."/>
            <person name="Ng W.-L."/>
            <person name="Kazmierczak K.M."/>
            <person name="Andrzejewski T.M."/>
            <person name="Davidsen T.M."/>
            <person name="Wayne K.J."/>
            <person name="Tettelin H."/>
            <person name="Glass J.I."/>
            <person name="Rusch D."/>
            <person name="Podicherti R."/>
            <person name="Tsui H.-C.T."/>
            <person name="Winkler M.E."/>
        </authorList>
    </citation>
    <scope>NUCLEOTIDE SEQUENCE</scope>
</reference>
<gene>
    <name evidence="10" type="ORF">METZ01_LOCUS24845</name>
</gene>
<dbReference type="SUPFAM" id="SSF51717">
    <property type="entry name" value="Dihydropteroate synthetase-like"/>
    <property type="match status" value="1"/>
</dbReference>
<dbReference type="InterPro" id="IPR006390">
    <property type="entry name" value="DHP_synth_dom"/>
</dbReference>